<feature type="transmembrane region" description="Helical" evidence="6">
    <location>
        <begin position="320"/>
        <end position="341"/>
    </location>
</feature>
<accession>A0ABN8LMV0</accession>
<dbReference type="InterPro" id="IPR036259">
    <property type="entry name" value="MFS_trans_sf"/>
</dbReference>
<comment type="caution">
    <text evidence="7">The sequence shown here is derived from an EMBL/GenBank/DDBJ whole genome shotgun (WGS) entry which is preliminary data.</text>
</comment>
<gene>
    <name evidence="7" type="ORF">PEVE_00043293</name>
</gene>
<feature type="transmembrane region" description="Helical" evidence="6">
    <location>
        <begin position="84"/>
        <end position="106"/>
    </location>
</feature>
<feature type="region of interest" description="Disordered" evidence="5">
    <location>
        <begin position="1"/>
        <end position="26"/>
    </location>
</feature>
<dbReference type="Gene3D" id="1.20.1250.20">
    <property type="entry name" value="MFS general substrate transporter like domains"/>
    <property type="match status" value="3"/>
</dbReference>
<dbReference type="InterPro" id="IPR049680">
    <property type="entry name" value="FLVCR1-2_SLC49-like"/>
</dbReference>
<feature type="transmembrane region" description="Helical" evidence="6">
    <location>
        <begin position="176"/>
        <end position="200"/>
    </location>
</feature>
<feature type="transmembrane region" description="Helical" evidence="6">
    <location>
        <begin position="113"/>
        <end position="133"/>
    </location>
</feature>
<feature type="non-terminal residue" evidence="7">
    <location>
        <position position="1"/>
    </location>
</feature>
<reference evidence="7 8" key="1">
    <citation type="submission" date="2022-05" db="EMBL/GenBank/DDBJ databases">
        <authorList>
            <consortium name="Genoscope - CEA"/>
            <person name="William W."/>
        </authorList>
    </citation>
    <scope>NUCLEOTIDE SEQUENCE [LARGE SCALE GENOMIC DNA]</scope>
</reference>
<feature type="transmembrane region" description="Helical" evidence="6">
    <location>
        <begin position="931"/>
        <end position="950"/>
    </location>
</feature>
<feature type="transmembrane region" description="Helical" evidence="6">
    <location>
        <begin position="145"/>
        <end position="164"/>
    </location>
</feature>
<feature type="transmembrane region" description="Helical" evidence="6">
    <location>
        <begin position="230"/>
        <end position="252"/>
    </location>
</feature>
<dbReference type="InterPro" id="IPR011701">
    <property type="entry name" value="MFS"/>
</dbReference>
<feature type="transmembrane region" description="Helical" evidence="6">
    <location>
        <begin position="1378"/>
        <end position="1397"/>
    </location>
</feature>
<organism evidence="7 8">
    <name type="scientific">Porites evermanni</name>
    <dbReference type="NCBI Taxonomy" id="104178"/>
    <lineage>
        <taxon>Eukaryota</taxon>
        <taxon>Metazoa</taxon>
        <taxon>Cnidaria</taxon>
        <taxon>Anthozoa</taxon>
        <taxon>Hexacorallia</taxon>
        <taxon>Scleractinia</taxon>
        <taxon>Fungiina</taxon>
        <taxon>Poritidae</taxon>
        <taxon>Porites</taxon>
    </lineage>
</organism>
<feature type="transmembrane region" description="Helical" evidence="6">
    <location>
        <begin position="902"/>
        <end position="919"/>
    </location>
</feature>
<feature type="transmembrane region" description="Helical" evidence="6">
    <location>
        <begin position="839"/>
        <end position="862"/>
    </location>
</feature>
<feature type="transmembrane region" description="Helical" evidence="6">
    <location>
        <begin position="1349"/>
        <end position="1372"/>
    </location>
</feature>
<keyword evidence="4 6" id="KW-0472">Membrane</keyword>
<evidence type="ECO:0000256" key="2">
    <source>
        <dbReference type="ARBA" id="ARBA00022692"/>
    </source>
</evidence>
<feature type="transmembrane region" description="Helical" evidence="6">
    <location>
        <begin position="415"/>
        <end position="438"/>
    </location>
</feature>
<comment type="subcellular location">
    <subcellularLocation>
        <location evidence="1">Membrane</location>
        <topology evidence="1">Multi-pass membrane protein</topology>
    </subcellularLocation>
</comment>
<evidence type="ECO:0000256" key="6">
    <source>
        <dbReference type="SAM" id="Phobius"/>
    </source>
</evidence>
<name>A0ABN8LMV0_9CNID</name>
<feature type="transmembrane region" description="Helical" evidence="6">
    <location>
        <begin position="285"/>
        <end position="305"/>
    </location>
</feature>
<sequence length="1431" mass="157610">CKRIPAESTTEMESRERSPLVGDKYHNNGSLAPTTFAQFKIYKRRWYVLFVFTAEALIYNMAWNTWAPIQEPCKIAFGWTDFDLLLLTSWAAISLILTSAPFTWLMDTKGLRISVLLIAFLSVLGKCLQAIPVRDNKVRSILINAGQFITMAGGPVAIGAPPLVSATWFPPGERTTATAIGTLAGYFGIAMAFAVGPAMVHKDVPLPSTVSNLSASEKKEYLAKEMNHQITQYTFFELGLCAAVFVCVLLYFPARPPLPPCLSSSTQSTQSTRTSFRQVMRDGQFWLLIMLAGLVFGVYFGWLSMLDVFLAKFKVDPTTAGWLGCAATLAGVVSGILLARCADIIKHRTKQMLMFLLVLSTISQLIFSLSCAGILPSTKQILFTSIIFGGLVYNGTLPLFFELAMECVYPFGEGIAGSLLVTMGNVVLMLFYIAFMLPHSDVRWMNWVTVTGLGVCVLGLLIYREKYTRLEIDARSNVSNRDLGNTEFTEENVQGKIMVLTENSPLLRLDHGHSKAGSPASNSKVEIKIYKRRLYVLFVFTAQALIYNIAWNTWAPIQEPCKIAFGWTNVNLLMLASWAPISFFVTSAPLTWLIHTKGLRVSVLLIAFLPVLGKGLQVIPLSDNKMRTIFINVGQFIALAGGPVSITASPLISSTWFPPSERTTATATATLLGYYGTATAFAVGPAMVNNGAPQYTISNSSASETMHSSAKTMSYQVTQYIFLQLCISIAAFLCVLVYFPSSPPLPPSLTSSRPHTQNIRDSFRQVARNGQFWLLASVAALSYGVYLGWLSMLDVVLAKFEVDPTTAGWLGCGATLAGGVSGIMLARGVDYVKRRTKQMLMLLLVLATMSQLTFSLSCAGILPFSKPLLYSSIIFGRMAYNGTTPLYFELAMECVYPFGERIAGSILVTMNCVSMLLYYTAFMLPHSDVRWMNWVTATGLGVCVLVLSFFREKYRRLEIDACNDLKDKESEITGCECESSPLFERDQGHKEGLIASKSEVEIKIYKRRWYVLFVFSAETMIYNMAWNTWAPIQEPCKIAFDWTDFDLLLLTSWAPISLVLTSAAFAWLMDTKGLRMSVLLIALLSVFGKCLQLIPASDNKMRTIFINVGQFIIMAGGTVALSAPPLVSATWFPPSERTTATAISALAGSFGISVAFVVGPAMVRNKVPESIIGNSSNSEKMQNLVEIMNHRITQYSFFQVGLCIATFICILLYFPARPPLPPSLTASRPHTQSTAASFRQVMRNGKFLLLSALAALDFGVYFSWLSVLDVFLAKFDVDPTTAGWLGCGATSSGFVSGILLASLSCAGILPSTKPLLFSSIISAGLLFNSAMPLFIELTMECAYPVGEGLASSLNMTMTNLIGLFFYIPFMLPHSDVRWMNWVTVCSLGASVLGLLIYREKYTRLEIDERDDVDERALRNSCEKHLVETGFD</sequence>
<feature type="transmembrane region" description="Helical" evidence="6">
    <location>
        <begin position="1104"/>
        <end position="1123"/>
    </location>
</feature>
<keyword evidence="3 6" id="KW-1133">Transmembrane helix</keyword>
<feature type="transmembrane region" description="Helical" evidence="6">
    <location>
        <begin position="669"/>
        <end position="688"/>
    </location>
</feature>
<evidence type="ECO:0000313" key="8">
    <source>
        <dbReference type="Proteomes" id="UP001159427"/>
    </source>
</evidence>
<feature type="transmembrane region" description="Helical" evidence="6">
    <location>
        <begin position="353"/>
        <end position="375"/>
    </location>
</feature>
<dbReference type="Pfam" id="PF07690">
    <property type="entry name" value="MFS_1"/>
    <property type="match status" value="3"/>
</dbReference>
<dbReference type="EMBL" id="CALNXI010000088">
    <property type="protein sequence ID" value="CAH3018490.1"/>
    <property type="molecule type" value="Genomic_DNA"/>
</dbReference>
<feature type="transmembrane region" description="Helical" evidence="6">
    <location>
        <begin position="1195"/>
        <end position="1214"/>
    </location>
</feature>
<feature type="compositionally biased region" description="Basic and acidic residues" evidence="5">
    <location>
        <begin position="12"/>
        <end position="26"/>
    </location>
</feature>
<dbReference type="PANTHER" id="PTHR10924:SF27">
    <property type="entry name" value="SOLUTE CARRIER FAMILY 49 MEMBER 4"/>
    <property type="match status" value="1"/>
</dbReference>
<feature type="transmembrane region" description="Helical" evidence="6">
    <location>
        <begin position="633"/>
        <end position="657"/>
    </location>
</feature>
<feature type="transmembrane region" description="Helical" evidence="6">
    <location>
        <begin position="1247"/>
        <end position="1272"/>
    </location>
</feature>
<evidence type="ECO:0000256" key="4">
    <source>
        <dbReference type="ARBA" id="ARBA00023136"/>
    </source>
</evidence>
<dbReference type="PANTHER" id="PTHR10924">
    <property type="entry name" value="MAJOR FACILITATOR SUPERFAMILY PROTEIN-RELATED"/>
    <property type="match status" value="1"/>
</dbReference>
<keyword evidence="2 6" id="KW-0812">Transmembrane</keyword>
<feature type="transmembrane region" description="Helical" evidence="6">
    <location>
        <begin position="868"/>
        <end position="890"/>
    </location>
</feature>
<feature type="transmembrane region" description="Helical" evidence="6">
    <location>
        <begin position="444"/>
        <end position="463"/>
    </location>
</feature>
<feature type="transmembrane region" description="Helical" evidence="6">
    <location>
        <begin position="381"/>
        <end position="403"/>
    </location>
</feature>
<feature type="transmembrane region" description="Helical" evidence="6">
    <location>
        <begin position="572"/>
        <end position="594"/>
    </location>
</feature>
<feature type="transmembrane region" description="Helical" evidence="6">
    <location>
        <begin position="807"/>
        <end position="827"/>
    </location>
</feature>
<protein>
    <recommendedName>
        <fullName evidence="9">Solute carrier family 49 member 4</fullName>
    </recommendedName>
</protein>
<evidence type="ECO:0000313" key="7">
    <source>
        <dbReference type="EMBL" id="CAH3018490.1"/>
    </source>
</evidence>
<proteinExistence type="predicted"/>
<dbReference type="Proteomes" id="UP001159427">
    <property type="component" value="Unassembled WGS sequence"/>
</dbReference>
<feature type="transmembrane region" description="Helical" evidence="6">
    <location>
        <begin position="772"/>
        <end position="792"/>
    </location>
</feature>
<evidence type="ECO:0000256" key="3">
    <source>
        <dbReference type="ARBA" id="ARBA00022989"/>
    </source>
</evidence>
<evidence type="ECO:0000256" key="1">
    <source>
        <dbReference type="ARBA" id="ARBA00004141"/>
    </source>
</evidence>
<feature type="transmembrane region" description="Helical" evidence="6">
    <location>
        <begin position="46"/>
        <end position="64"/>
    </location>
</feature>
<feature type="transmembrane region" description="Helical" evidence="6">
    <location>
        <begin position="534"/>
        <end position="552"/>
    </location>
</feature>
<feature type="transmembrane region" description="Helical" evidence="6">
    <location>
        <begin position="1284"/>
        <end position="1309"/>
    </location>
</feature>
<feature type="transmembrane region" description="Helical" evidence="6">
    <location>
        <begin position="1143"/>
        <end position="1163"/>
    </location>
</feature>
<evidence type="ECO:0000256" key="5">
    <source>
        <dbReference type="SAM" id="MobiDB-lite"/>
    </source>
</evidence>
<evidence type="ECO:0008006" key="9">
    <source>
        <dbReference type="Google" id="ProtNLM"/>
    </source>
</evidence>
<keyword evidence="8" id="KW-1185">Reference proteome</keyword>
<feature type="transmembrane region" description="Helical" evidence="6">
    <location>
        <begin position="601"/>
        <end position="621"/>
    </location>
</feature>
<feature type="transmembrane region" description="Helical" evidence="6">
    <location>
        <begin position="1315"/>
        <end position="1337"/>
    </location>
</feature>
<feature type="transmembrane region" description="Helical" evidence="6">
    <location>
        <begin position="1074"/>
        <end position="1092"/>
    </location>
</feature>
<feature type="transmembrane region" description="Helical" evidence="6">
    <location>
        <begin position="1047"/>
        <end position="1068"/>
    </location>
</feature>
<dbReference type="SUPFAM" id="SSF103473">
    <property type="entry name" value="MFS general substrate transporter"/>
    <property type="match status" value="3"/>
</dbReference>
<feature type="transmembrane region" description="Helical" evidence="6">
    <location>
        <begin position="720"/>
        <end position="739"/>
    </location>
</feature>